<gene>
    <name evidence="1" type="ORF">Cvel_25543</name>
</gene>
<proteinExistence type="predicted"/>
<sequence>MTQDHVCPTGARRWECSHLLETWLKTPEALARGVSARGRLVVELGAGTGCLSLACVEDADLGARRALVTDLRQRIEETKLLVSANGRPGSAKCVFKELAWSEKFNDKAAIEVLGEDAETVRESGMVLLLCELLYWPALDLFDDDTLDALACTLHGFMLAGAALEIPGGAVGVVCYRERDKGRETRFLDLCREKGLVVEEEEGSCVKEIWDLCLSRGAFGENPEGSTCLEESPVHLFVIKQQREQT</sequence>
<evidence type="ECO:0008006" key="2">
    <source>
        <dbReference type="Google" id="ProtNLM"/>
    </source>
</evidence>
<dbReference type="SUPFAM" id="SSF53335">
    <property type="entry name" value="S-adenosyl-L-methionine-dependent methyltransferases"/>
    <property type="match status" value="1"/>
</dbReference>
<reference evidence="1" key="1">
    <citation type="submission" date="2014-11" db="EMBL/GenBank/DDBJ databases">
        <authorList>
            <person name="Otto D Thomas"/>
            <person name="Naeem Raeece"/>
        </authorList>
    </citation>
    <scope>NUCLEOTIDE SEQUENCE</scope>
</reference>
<dbReference type="Gene3D" id="3.40.50.150">
    <property type="entry name" value="Vaccinia Virus protein VP39"/>
    <property type="match status" value="1"/>
</dbReference>
<dbReference type="InterPro" id="IPR029063">
    <property type="entry name" value="SAM-dependent_MTases_sf"/>
</dbReference>
<dbReference type="AlphaFoldDB" id="A0A0G4H9X1"/>
<dbReference type="VEuPathDB" id="CryptoDB:Cvel_25543"/>
<dbReference type="PANTHER" id="PTHR14614">
    <property type="entry name" value="HEPATOCELLULAR CARCINOMA-ASSOCIATED ANTIGEN"/>
    <property type="match status" value="1"/>
</dbReference>
<accession>A0A0G4H9X1</accession>
<organism evidence="1">
    <name type="scientific">Chromera velia CCMP2878</name>
    <dbReference type="NCBI Taxonomy" id="1169474"/>
    <lineage>
        <taxon>Eukaryota</taxon>
        <taxon>Sar</taxon>
        <taxon>Alveolata</taxon>
        <taxon>Colpodellida</taxon>
        <taxon>Chromeraceae</taxon>
        <taxon>Chromera</taxon>
    </lineage>
</organism>
<dbReference type="EMBL" id="CDMZ01002102">
    <property type="protein sequence ID" value="CEM40782.1"/>
    <property type="molecule type" value="Genomic_DNA"/>
</dbReference>
<evidence type="ECO:0000313" key="1">
    <source>
        <dbReference type="EMBL" id="CEM40782.1"/>
    </source>
</evidence>
<protein>
    <recommendedName>
        <fullName evidence="2">Methyltransferase domain-containing protein</fullName>
    </recommendedName>
</protein>
<dbReference type="Pfam" id="PF10294">
    <property type="entry name" value="Methyltransf_16"/>
    <property type="match status" value="1"/>
</dbReference>
<name>A0A0G4H9X1_9ALVE</name>
<dbReference type="InterPro" id="IPR019410">
    <property type="entry name" value="Methyltransf_16"/>
</dbReference>
<dbReference type="PANTHER" id="PTHR14614:SF157">
    <property type="entry name" value="METHYLTRANSFERASE TYPE 12 DOMAIN-CONTAINING PROTEIN"/>
    <property type="match status" value="1"/>
</dbReference>